<evidence type="ECO:0000313" key="2">
    <source>
        <dbReference type="EMBL" id="PWW80611.1"/>
    </source>
</evidence>
<comment type="caution">
    <text evidence="2">The sequence shown here is derived from an EMBL/GenBank/DDBJ whole genome shotgun (WGS) entry which is preliminary data.</text>
</comment>
<dbReference type="OrthoDB" id="823504at2759"/>
<reference evidence="2 3" key="1">
    <citation type="submission" date="2018-03" db="EMBL/GenBank/DDBJ databases">
        <title>Genomes of Pezizomycetes fungi and the evolution of truffles.</title>
        <authorList>
            <person name="Murat C."/>
            <person name="Payen T."/>
            <person name="Noel B."/>
            <person name="Kuo A."/>
            <person name="Martin F.M."/>
        </authorList>
    </citation>
    <scope>NUCLEOTIDE SEQUENCE [LARGE SCALE GENOMIC DNA]</scope>
    <source>
        <strain evidence="2">091103-1</strain>
    </source>
</reference>
<proteinExistence type="predicted"/>
<keyword evidence="3" id="KW-1185">Reference proteome</keyword>
<protein>
    <submittedName>
        <fullName evidence="2">Uncharacterized protein</fullName>
    </submittedName>
</protein>
<evidence type="ECO:0000256" key="1">
    <source>
        <dbReference type="SAM" id="MobiDB-lite"/>
    </source>
</evidence>
<organism evidence="2 3">
    <name type="scientific">Tuber magnatum</name>
    <name type="common">white Piedmont truffle</name>
    <dbReference type="NCBI Taxonomy" id="42249"/>
    <lineage>
        <taxon>Eukaryota</taxon>
        <taxon>Fungi</taxon>
        <taxon>Dikarya</taxon>
        <taxon>Ascomycota</taxon>
        <taxon>Pezizomycotina</taxon>
        <taxon>Pezizomycetes</taxon>
        <taxon>Pezizales</taxon>
        <taxon>Tuberaceae</taxon>
        <taxon>Tuber</taxon>
    </lineage>
</organism>
<feature type="non-terminal residue" evidence="2">
    <location>
        <position position="1"/>
    </location>
</feature>
<accession>A0A317T565</accession>
<sequence>AAQRLAAVFRGPHRPRPDTLSTPPPHQTLLCCVLQLSDSTSINQSSSSSSSSSLQYLTSIILSPVCTVIPTANRKR</sequence>
<feature type="region of interest" description="Disordered" evidence="1">
    <location>
        <begin position="1"/>
        <end position="24"/>
    </location>
</feature>
<dbReference type="Proteomes" id="UP000246991">
    <property type="component" value="Unassembled WGS sequence"/>
</dbReference>
<evidence type="ECO:0000313" key="3">
    <source>
        <dbReference type="Proteomes" id="UP000246991"/>
    </source>
</evidence>
<dbReference type="AlphaFoldDB" id="A0A317T565"/>
<name>A0A317T565_9PEZI</name>
<dbReference type="EMBL" id="PYWC01000002">
    <property type="protein sequence ID" value="PWW80611.1"/>
    <property type="molecule type" value="Genomic_DNA"/>
</dbReference>
<gene>
    <name evidence="2" type="ORF">C7212DRAFT_308605</name>
</gene>